<comment type="caution">
    <text evidence="7">The sequence shown here is derived from an EMBL/GenBank/DDBJ whole genome shotgun (WGS) entry which is preliminary data.</text>
</comment>
<accession>A0ABV7WTT6</accession>
<keyword evidence="8" id="KW-1185">Reference proteome</keyword>
<dbReference type="Proteomes" id="UP001595710">
    <property type="component" value="Unassembled WGS sequence"/>
</dbReference>
<dbReference type="Pfam" id="PF03631">
    <property type="entry name" value="Virul_fac_BrkB"/>
    <property type="match status" value="1"/>
</dbReference>
<dbReference type="NCBIfam" id="TIGR00765">
    <property type="entry name" value="yihY_not_rbn"/>
    <property type="match status" value="1"/>
</dbReference>
<reference evidence="8" key="1">
    <citation type="journal article" date="2019" name="Int. J. Syst. Evol. Microbiol.">
        <title>The Global Catalogue of Microorganisms (GCM) 10K type strain sequencing project: providing services to taxonomists for standard genome sequencing and annotation.</title>
        <authorList>
            <consortium name="The Broad Institute Genomics Platform"/>
            <consortium name="The Broad Institute Genome Sequencing Center for Infectious Disease"/>
            <person name="Wu L."/>
            <person name="Ma J."/>
        </authorList>
    </citation>
    <scope>NUCLEOTIDE SEQUENCE [LARGE SCALE GENOMIC DNA]</scope>
    <source>
        <strain evidence="8">CECT 8288</strain>
    </source>
</reference>
<keyword evidence="2" id="KW-1003">Cell membrane</keyword>
<feature type="transmembrane region" description="Helical" evidence="6">
    <location>
        <begin position="91"/>
        <end position="108"/>
    </location>
</feature>
<evidence type="ECO:0000256" key="1">
    <source>
        <dbReference type="ARBA" id="ARBA00004651"/>
    </source>
</evidence>
<dbReference type="PIRSF" id="PIRSF035875">
    <property type="entry name" value="RNase_BN"/>
    <property type="match status" value="1"/>
</dbReference>
<feature type="transmembrane region" description="Helical" evidence="6">
    <location>
        <begin position="28"/>
        <end position="48"/>
    </location>
</feature>
<feature type="transmembrane region" description="Helical" evidence="6">
    <location>
        <begin position="196"/>
        <end position="219"/>
    </location>
</feature>
<protein>
    <submittedName>
        <fullName evidence="7">YihY family inner membrane protein</fullName>
    </submittedName>
</protein>
<name>A0ABV7WTT6_9GAMM</name>
<sequence length="267" mass="30141">MKGIGRSIQVFLNSNIVAKSHIGQHSAVLTLATLFALVPIAFTTVWLISQLPVYQSQIAELLEQFLSQLVPEQAISWRERLEFWQADSTDLPLSSFILLIASVLFLVNRVDHSLHEVFALETRRGKRRWLHYVWVMPALMSLLVASMTAIVVFQIILGTGLGRLLPSISIGAEVAQLLVLFFVYRLASRRSIAARWVFLAALLATLGFMILKAAFSWFYTNIPNWSLVFGVFYAIPLFLLWCQAAWATLLYGALFARWISKAAQKPQ</sequence>
<evidence type="ECO:0000256" key="4">
    <source>
        <dbReference type="ARBA" id="ARBA00022989"/>
    </source>
</evidence>
<evidence type="ECO:0000256" key="5">
    <source>
        <dbReference type="ARBA" id="ARBA00023136"/>
    </source>
</evidence>
<feature type="transmembrane region" description="Helical" evidence="6">
    <location>
        <begin position="129"/>
        <end position="157"/>
    </location>
</feature>
<feature type="transmembrane region" description="Helical" evidence="6">
    <location>
        <begin position="163"/>
        <end position="184"/>
    </location>
</feature>
<dbReference type="PANTHER" id="PTHR30213">
    <property type="entry name" value="INNER MEMBRANE PROTEIN YHJD"/>
    <property type="match status" value="1"/>
</dbReference>
<keyword evidence="3 6" id="KW-0812">Transmembrane</keyword>
<proteinExistence type="predicted"/>
<keyword evidence="4 6" id="KW-1133">Transmembrane helix</keyword>
<gene>
    <name evidence="7" type="ORF">ACFOND_12600</name>
</gene>
<organism evidence="7 8">
    <name type="scientific">Reinekea marina</name>
    <dbReference type="NCBI Taxonomy" id="1310421"/>
    <lineage>
        <taxon>Bacteria</taxon>
        <taxon>Pseudomonadati</taxon>
        <taxon>Pseudomonadota</taxon>
        <taxon>Gammaproteobacteria</taxon>
        <taxon>Oceanospirillales</taxon>
        <taxon>Saccharospirillaceae</taxon>
        <taxon>Reinekea</taxon>
    </lineage>
</organism>
<evidence type="ECO:0000313" key="8">
    <source>
        <dbReference type="Proteomes" id="UP001595710"/>
    </source>
</evidence>
<feature type="transmembrane region" description="Helical" evidence="6">
    <location>
        <begin position="231"/>
        <end position="256"/>
    </location>
</feature>
<dbReference type="RefSeq" id="WP_290282063.1">
    <property type="nucleotide sequence ID" value="NZ_JAUFQI010000001.1"/>
</dbReference>
<comment type="subcellular location">
    <subcellularLocation>
        <location evidence="1">Cell membrane</location>
        <topology evidence="1">Multi-pass membrane protein</topology>
    </subcellularLocation>
</comment>
<evidence type="ECO:0000256" key="6">
    <source>
        <dbReference type="SAM" id="Phobius"/>
    </source>
</evidence>
<dbReference type="InterPro" id="IPR017039">
    <property type="entry name" value="Virul_fac_BrkB"/>
</dbReference>
<evidence type="ECO:0000256" key="2">
    <source>
        <dbReference type="ARBA" id="ARBA00022475"/>
    </source>
</evidence>
<evidence type="ECO:0000256" key="3">
    <source>
        <dbReference type="ARBA" id="ARBA00022692"/>
    </source>
</evidence>
<dbReference type="EMBL" id="JBHRYN010000013">
    <property type="protein sequence ID" value="MFC3702482.1"/>
    <property type="molecule type" value="Genomic_DNA"/>
</dbReference>
<keyword evidence="5 6" id="KW-0472">Membrane</keyword>
<evidence type="ECO:0000313" key="7">
    <source>
        <dbReference type="EMBL" id="MFC3702482.1"/>
    </source>
</evidence>
<dbReference type="PANTHER" id="PTHR30213:SF0">
    <property type="entry name" value="UPF0761 MEMBRANE PROTEIN YIHY"/>
    <property type="match status" value="1"/>
</dbReference>